<comment type="caution">
    <text evidence="10">The sequence shown here is derived from an EMBL/GenBank/DDBJ whole genome shotgun (WGS) entry which is preliminary data.</text>
</comment>
<feature type="signal peptide" evidence="9">
    <location>
        <begin position="1"/>
        <end position="24"/>
    </location>
</feature>
<feature type="chain" id="PRO_5034814463" evidence="9">
    <location>
        <begin position="25"/>
        <end position="439"/>
    </location>
</feature>
<evidence type="ECO:0000256" key="2">
    <source>
        <dbReference type="ARBA" id="ARBA00007613"/>
    </source>
</evidence>
<keyword evidence="5" id="KW-0812">Transmembrane</keyword>
<dbReference type="Proteomes" id="UP000036951">
    <property type="component" value="Unassembled WGS sequence"/>
</dbReference>
<keyword evidence="4" id="KW-1134">Transmembrane beta strand</keyword>
<dbReference type="PANTHER" id="PTHR30026:SF23">
    <property type="entry name" value="TO APRF-PUTATIVE OUTER MEMBRANE EFFLUX PROTEIN OR SECRETED ALKALINE PHOSPHATASE-RELATED"/>
    <property type="match status" value="1"/>
</dbReference>
<evidence type="ECO:0000256" key="5">
    <source>
        <dbReference type="ARBA" id="ARBA00022692"/>
    </source>
</evidence>
<dbReference type="InterPro" id="IPR051906">
    <property type="entry name" value="TolC-like"/>
</dbReference>
<dbReference type="SUPFAM" id="SSF56954">
    <property type="entry name" value="Outer membrane efflux proteins (OEP)"/>
    <property type="match status" value="1"/>
</dbReference>
<comment type="similarity">
    <text evidence="2">Belongs to the outer membrane factor (OMF) (TC 1.B.17) family.</text>
</comment>
<evidence type="ECO:0000256" key="8">
    <source>
        <dbReference type="SAM" id="Coils"/>
    </source>
</evidence>
<organism evidence="10 11">
    <name type="scientific">Xylanibacter rarus</name>
    <dbReference type="NCBI Taxonomy" id="1676614"/>
    <lineage>
        <taxon>Bacteria</taxon>
        <taxon>Pseudomonadati</taxon>
        <taxon>Bacteroidota</taxon>
        <taxon>Bacteroidia</taxon>
        <taxon>Bacteroidales</taxon>
        <taxon>Prevotellaceae</taxon>
        <taxon>Xylanibacter</taxon>
    </lineage>
</organism>
<dbReference type="Pfam" id="PF02321">
    <property type="entry name" value="OEP"/>
    <property type="match status" value="1"/>
</dbReference>
<keyword evidence="7" id="KW-0998">Cell outer membrane</keyword>
<dbReference type="PANTHER" id="PTHR30026">
    <property type="entry name" value="OUTER MEMBRANE PROTEIN TOLC"/>
    <property type="match status" value="1"/>
</dbReference>
<dbReference type="GO" id="GO:1990281">
    <property type="term" value="C:efflux pump complex"/>
    <property type="evidence" value="ECO:0007669"/>
    <property type="project" value="TreeGrafter"/>
</dbReference>
<dbReference type="EMBL" id="LFQU01000001">
    <property type="protein sequence ID" value="KOO69811.1"/>
    <property type="molecule type" value="Genomic_DNA"/>
</dbReference>
<evidence type="ECO:0000256" key="7">
    <source>
        <dbReference type="ARBA" id="ARBA00023237"/>
    </source>
</evidence>
<comment type="subcellular location">
    <subcellularLocation>
        <location evidence="1">Cell outer membrane</location>
    </subcellularLocation>
</comment>
<evidence type="ECO:0000256" key="3">
    <source>
        <dbReference type="ARBA" id="ARBA00022448"/>
    </source>
</evidence>
<keyword evidence="8" id="KW-0175">Coiled coil</keyword>
<keyword evidence="11" id="KW-1185">Reference proteome</keyword>
<name>A0A8E1QZN2_9BACT</name>
<evidence type="ECO:0000256" key="4">
    <source>
        <dbReference type="ARBA" id="ARBA00022452"/>
    </source>
</evidence>
<dbReference type="GO" id="GO:0015562">
    <property type="term" value="F:efflux transmembrane transporter activity"/>
    <property type="evidence" value="ECO:0007669"/>
    <property type="project" value="InterPro"/>
</dbReference>
<dbReference type="GO" id="GO:0009279">
    <property type="term" value="C:cell outer membrane"/>
    <property type="evidence" value="ECO:0007669"/>
    <property type="project" value="UniProtKB-SubCell"/>
</dbReference>
<dbReference type="GO" id="GO:0015288">
    <property type="term" value="F:porin activity"/>
    <property type="evidence" value="ECO:0007669"/>
    <property type="project" value="TreeGrafter"/>
</dbReference>
<dbReference type="Gene3D" id="1.20.1600.10">
    <property type="entry name" value="Outer membrane efflux proteins (OEP)"/>
    <property type="match status" value="1"/>
</dbReference>
<protein>
    <submittedName>
        <fullName evidence="10">Transporter</fullName>
    </submittedName>
</protein>
<dbReference type="InterPro" id="IPR003423">
    <property type="entry name" value="OMP_efflux"/>
</dbReference>
<dbReference type="AlphaFoldDB" id="A0A8E1QZN2"/>
<evidence type="ECO:0000256" key="1">
    <source>
        <dbReference type="ARBA" id="ARBA00004442"/>
    </source>
</evidence>
<evidence type="ECO:0000256" key="9">
    <source>
        <dbReference type="SAM" id="SignalP"/>
    </source>
</evidence>
<gene>
    <name evidence="10" type="ORF">ACU52_01295</name>
</gene>
<keyword evidence="9" id="KW-0732">Signal</keyword>
<dbReference type="RefSeq" id="WP_082335100.1">
    <property type="nucleotide sequence ID" value="NZ_LFQU01000001.1"/>
</dbReference>
<accession>A0A8E1QZN2</accession>
<evidence type="ECO:0000313" key="11">
    <source>
        <dbReference type="Proteomes" id="UP000036951"/>
    </source>
</evidence>
<reference evidence="10 11" key="1">
    <citation type="submission" date="2015-06" db="EMBL/GenBank/DDBJ databases">
        <title>Prevotella sp. 109, sp. nov., a novel member of the family Prevotellaceae isolated from human faeces.</title>
        <authorList>
            <person name="Shkoporov A.N."/>
            <person name="Chaplin A.V."/>
            <person name="Kafarskaia L.I."/>
            <person name="Efimov B.A."/>
        </authorList>
    </citation>
    <scope>NUCLEOTIDE SEQUENCE [LARGE SCALE GENOMIC DNA]</scope>
    <source>
        <strain evidence="10 11">109</strain>
    </source>
</reference>
<keyword evidence="6" id="KW-0472">Membrane</keyword>
<sequence length="439" mass="48945">MIRCKFVYAVLSGSLLLQSTDALSQTQRTMTVSELFSLVETGCRQLRAQKSEVDVAHHAISEAKSRRLPDVNASLSVSYNGNVLMTDRDFSNAKGITQPHFGNSFALEAQQVVYAGGAINTGIRLAELQKEQAETGVALSRSQQRFMALGQYLDLVKLSNGMKVYDSNIALTEKLIADIKAKHEEGIALRNDVTRYELQMESLKLGLRKLQDQRSVLNHQLCNTLGLTSDVVIMPDTAELKTASDNGNEADWQSRASVSSPLLRQSKLGVDMAQQQLRMAKSDLMPKVVVFATDNFSGPFTYDLPPIDNNFNIWYVGIGIKYSLSSLFKGNKTVRKAKAQIVQSNENHAVTAESVDNQMQQAYTLYRQSFVELRTQQKSVELAAQNYQVVNDRYMSQMALITDMVDASNIKLNAELQEVDARIGTIYAYYKMKYIAGEI</sequence>
<feature type="coiled-coil region" evidence="8">
    <location>
        <begin position="193"/>
        <end position="220"/>
    </location>
</feature>
<evidence type="ECO:0000313" key="10">
    <source>
        <dbReference type="EMBL" id="KOO69811.1"/>
    </source>
</evidence>
<evidence type="ECO:0000256" key="6">
    <source>
        <dbReference type="ARBA" id="ARBA00023136"/>
    </source>
</evidence>
<dbReference type="OrthoDB" id="916581at2"/>
<proteinExistence type="inferred from homology"/>
<keyword evidence="3" id="KW-0813">Transport</keyword>